<reference evidence="1 2" key="1">
    <citation type="journal article" date="2018" name="Sci. Rep.">
        <title>Genomic signatures of local adaptation to the degree of environmental predictability in rotifers.</title>
        <authorList>
            <person name="Franch-Gras L."/>
            <person name="Hahn C."/>
            <person name="Garcia-Roger E.M."/>
            <person name="Carmona M.J."/>
            <person name="Serra M."/>
            <person name="Gomez A."/>
        </authorList>
    </citation>
    <scope>NUCLEOTIDE SEQUENCE [LARGE SCALE GENOMIC DNA]</scope>
    <source>
        <strain evidence="1">HYR1</strain>
    </source>
</reference>
<dbReference type="EMBL" id="REGN01000654">
    <property type="protein sequence ID" value="RNA40309.1"/>
    <property type="molecule type" value="Genomic_DNA"/>
</dbReference>
<evidence type="ECO:0000313" key="2">
    <source>
        <dbReference type="Proteomes" id="UP000276133"/>
    </source>
</evidence>
<accession>A0A3M7SXA2</accession>
<protein>
    <submittedName>
        <fullName evidence="1">Uncharacterized protein</fullName>
    </submittedName>
</protein>
<dbReference type="AlphaFoldDB" id="A0A3M7SXA2"/>
<evidence type="ECO:0000313" key="1">
    <source>
        <dbReference type="EMBL" id="RNA40309.1"/>
    </source>
</evidence>
<name>A0A3M7SXA2_BRAPC</name>
<proteinExistence type="predicted"/>
<sequence length="68" mass="7773">MTLNSAILTSFLNILLIYVYDLVNPIKNFALAQNFSIGREHTRFSSLVAYFQSINLQSIEFCLSIKLN</sequence>
<keyword evidence="2" id="KW-1185">Reference proteome</keyword>
<organism evidence="1 2">
    <name type="scientific">Brachionus plicatilis</name>
    <name type="common">Marine rotifer</name>
    <name type="synonym">Brachionus muelleri</name>
    <dbReference type="NCBI Taxonomy" id="10195"/>
    <lineage>
        <taxon>Eukaryota</taxon>
        <taxon>Metazoa</taxon>
        <taxon>Spiralia</taxon>
        <taxon>Gnathifera</taxon>
        <taxon>Rotifera</taxon>
        <taxon>Eurotatoria</taxon>
        <taxon>Monogononta</taxon>
        <taxon>Pseudotrocha</taxon>
        <taxon>Ploima</taxon>
        <taxon>Brachionidae</taxon>
        <taxon>Brachionus</taxon>
    </lineage>
</organism>
<dbReference type="Proteomes" id="UP000276133">
    <property type="component" value="Unassembled WGS sequence"/>
</dbReference>
<comment type="caution">
    <text evidence="1">The sequence shown here is derived from an EMBL/GenBank/DDBJ whole genome shotgun (WGS) entry which is preliminary data.</text>
</comment>
<gene>
    <name evidence="1" type="ORF">BpHYR1_017918</name>
</gene>